<accession>A0ABD0M2I9</accession>
<organism evidence="1 2">
    <name type="scientific">Batillaria attramentaria</name>
    <dbReference type="NCBI Taxonomy" id="370345"/>
    <lineage>
        <taxon>Eukaryota</taxon>
        <taxon>Metazoa</taxon>
        <taxon>Spiralia</taxon>
        <taxon>Lophotrochozoa</taxon>
        <taxon>Mollusca</taxon>
        <taxon>Gastropoda</taxon>
        <taxon>Caenogastropoda</taxon>
        <taxon>Sorbeoconcha</taxon>
        <taxon>Cerithioidea</taxon>
        <taxon>Batillariidae</taxon>
        <taxon>Batillaria</taxon>
    </lineage>
</organism>
<evidence type="ECO:0000313" key="2">
    <source>
        <dbReference type="Proteomes" id="UP001519460"/>
    </source>
</evidence>
<sequence length="116" mass="12946">MKELAPRTRPVGARSRELDPLEEVEKVLVNLLQVLQSPPHHNGTPRLIHWSSLPLASEKRFVASEGRVITFNVLFPSTDSPPRVSGSQRVASRALVQDDAKPTVAACRCVPEWFLR</sequence>
<gene>
    <name evidence="1" type="ORF">BaRGS_00002644</name>
</gene>
<evidence type="ECO:0000313" key="1">
    <source>
        <dbReference type="EMBL" id="KAK7505922.1"/>
    </source>
</evidence>
<proteinExistence type="predicted"/>
<keyword evidence="2" id="KW-1185">Reference proteome</keyword>
<dbReference type="AlphaFoldDB" id="A0ABD0M2I9"/>
<comment type="caution">
    <text evidence="1">The sequence shown here is derived from an EMBL/GenBank/DDBJ whole genome shotgun (WGS) entry which is preliminary data.</text>
</comment>
<protein>
    <submittedName>
        <fullName evidence="1">Uncharacterized protein</fullName>
    </submittedName>
</protein>
<dbReference type="Proteomes" id="UP001519460">
    <property type="component" value="Unassembled WGS sequence"/>
</dbReference>
<dbReference type="EMBL" id="JACVVK020000008">
    <property type="protein sequence ID" value="KAK7505922.1"/>
    <property type="molecule type" value="Genomic_DNA"/>
</dbReference>
<reference evidence="1 2" key="1">
    <citation type="journal article" date="2023" name="Sci. Data">
        <title>Genome assembly of the Korean intertidal mud-creeper Batillaria attramentaria.</title>
        <authorList>
            <person name="Patra A.K."/>
            <person name="Ho P.T."/>
            <person name="Jun S."/>
            <person name="Lee S.J."/>
            <person name="Kim Y."/>
            <person name="Won Y.J."/>
        </authorList>
    </citation>
    <scope>NUCLEOTIDE SEQUENCE [LARGE SCALE GENOMIC DNA]</scope>
    <source>
        <strain evidence="1">Wonlab-2016</strain>
    </source>
</reference>
<name>A0ABD0M2I9_9CAEN</name>